<organism evidence="2">
    <name type="scientific">marine sediment metagenome</name>
    <dbReference type="NCBI Taxonomy" id="412755"/>
    <lineage>
        <taxon>unclassified sequences</taxon>
        <taxon>metagenomes</taxon>
        <taxon>ecological metagenomes</taxon>
    </lineage>
</organism>
<evidence type="ECO:0008006" key="3">
    <source>
        <dbReference type="Google" id="ProtNLM"/>
    </source>
</evidence>
<dbReference type="AlphaFoldDB" id="X0SLG2"/>
<evidence type="ECO:0000313" key="2">
    <source>
        <dbReference type="EMBL" id="GAF81923.1"/>
    </source>
</evidence>
<comment type="caution">
    <text evidence="2">The sequence shown here is derived from an EMBL/GenBank/DDBJ whole genome shotgun (WGS) entry which is preliminary data.</text>
</comment>
<dbReference type="Gene3D" id="1.20.1270.370">
    <property type="match status" value="1"/>
</dbReference>
<gene>
    <name evidence="2" type="ORF">S01H1_16448</name>
</gene>
<accession>X0SLG2</accession>
<dbReference type="Pfam" id="PF06050">
    <property type="entry name" value="HGD-D"/>
    <property type="match status" value="1"/>
</dbReference>
<protein>
    <recommendedName>
        <fullName evidence="3">2-hydroxyacyl-CoA dehydratase</fullName>
    </recommendedName>
</protein>
<name>X0SLG2_9ZZZZ</name>
<reference evidence="2" key="1">
    <citation type="journal article" date="2014" name="Front. Microbiol.">
        <title>High frequency of phylogenetically diverse reductive dehalogenase-homologous genes in deep subseafloor sedimentary metagenomes.</title>
        <authorList>
            <person name="Kawai M."/>
            <person name="Futagami T."/>
            <person name="Toyoda A."/>
            <person name="Takaki Y."/>
            <person name="Nishi S."/>
            <person name="Hori S."/>
            <person name="Arai W."/>
            <person name="Tsubouchi T."/>
            <person name="Morono Y."/>
            <person name="Uchiyama I."/>
            <person name="Ito T."/>
            <person name="Fujiyama A."/>
            <person name="Inagaki F."/>
            <person name="Takami H."/>
        </authorList>
    </citation>
    <scope>NUCLEOTIDE SEQUENCE</scope>
    <source>
        <strain evidence="2">Expedition CK06-06</strain>
    </source>
</reference>
<dbReference type="Gene3D" id="3.40.50.11890">
    <property type="match status" value="1"/>
</dbReference>
<dbReference type="Gene3D" id="3.40.50.11900">
    <property type="match status" value="1"/>
</dbReference>
<feature type="non-terminal residue" evidence="2">
    <location>
        <position position="1"/>
    </location>
</feature>
<proteinExistence type="inferred from homology"/>
<dbReference type="EMBL" id="BARS01008653">
    <property type="protein sequence ID" value="GAF81923.1"/>
    <property type="molecule type" value="Genomic_DNA"/>
</dbReference>
<dbReference type="PANTHER" id="PTHR30548:SF1">
    <property type="entry name" value="DEHYDRATASE SUBUNIT MJ0007-RELATED"/>
    <property type="match status" value="1"/>
</dbReference>
<dbReference type="InterPro" id="IPR010327">
    <property type="entry name" value="FldB/FldC_alpha/beta"/>
</dbReference>
<feature type="non-terminal residue" evidence="2">
    <location>
        <position position="364"/>
    </location>
</feature>
<evidence type="ECO:0000256" key="1">
    <source>
        <dbReference type="ARBA" id="ARBA00005806"/>
    </source>
</evidence>
<dbReference type="PANTHER" id="PTHR30548">
    <property type="entry name" value="2-HYDROXYGLUTARYL-COA DEHYDRATASE, D-COMPONENT-RELATED"/>
    <property type="match status" value="1"/>
</dbReference>
<sequence>ESAMSELQYFEEVASELENREIRAWREAGKRVVGTVCSSMPEEVLHAGGLLPLRLRAPGLLDTASADAHLHRINCSYTRSVLEVLLRGDLSFLDGLITTNTCDHMLRLAGELEAKAGFPVHYFSMYHTLGESSKKWFVLEMEKLIRYIEESFSTKVSEEDLRESVSVYNRTRRLMAELAELRKQDPPAVSGAEYLQIALVGMSIPRELFNQRLEGLLPSLRERSSGRSGQPRLMLVGGGCDMPEFVEFIEAKGVSVVADGLCFGARRYRGEVDENAAEFLPAIADHYFDRMACPAIIDGFDHSYGILKQMIDDWRVDGVISARLKFCDHWGGQRKMLAEELRKESVPVLDLEREYNTAGSGQIA</sequence>
<comment type="similarity">
    <text evidence="1">Belongs to the FldB/FldC dehydratase alpha/beta subunit family.</text>
</comment>